<dbReference type="InterPro" id="IPR004102">
    <property type="entry name" value="Poly(ADP-ribose)pol_reg_dom"/>
</dbReference>
<feature type="domain" description="WGR" evidence="7">
    <location>
        <begin position="13"/>
        <end position="110"/>
    </location>
</feature>
<evidence type="ECO:0000256" key="1">
    <source>
        <dbReference type="ARBA" id="ARBA00022676"/>
    </source>
</evidence>
<dbReference type="CDD" id="cd01437">
    <property type="entry name" value="parp_like"/>
    <property type="match status" value="1"/>
</dbReference>
<accession>A0A481YQH3</accession>
<dbReference type="InterPro" id="IPR036930">
    <property type="entry name" value="WGR_dom_sf"/>
</dbReference>
<dbReference type="GO" id="GO:0003950">
    <property type="term" value="F:NAD+ poly-ADP-ribosyltransferase activity"/>
    <property type="evidence" value="ECO:0007669"/>
    <property type="project" value="InterPro"/>
</dbReference>
<dbReference type="CDD" id="cd07997">
    <property type="entry name" value="WGR_PARP"/>
    <property type="match status" value="1"/>
</dbReference>
<evidence type="ECO:0000259" key="5">
    <source>
        <dbReference type="PROSITE" id="PS51059"/>
    </source>
</evidence>
<dbReference type="PROSITE" id="PS51060">
    <property type="entry name" value="PARP_ALPHA_HD"/>
    <property type="match status" value="1"/>
</dbReference>
<evidence type="ECO:0000256" key="2">
    <source>
        <dbReference type="ARBA" id="ARBA00022679"/>
    </source>
</evidence>
<dbReference type="InterPro" id="IPR036616">
    <property type="entry name" value="Poly(ADP-ribose)pol_reg_dom_sf"/>
</dbReference>
<evidence type="ECO:0000313" key="8">
    <source>
        <dbReference type="EMBL" id="QBK85428.1"/>
    </source>
</evidence>
<dbReference type="GO" id="GO:0006302">
    <property type="term" value="P:double-strand break repair"/>
    <property type="evidence" value="ECO:0007669"/>
    <property type="project" value="TreeGrafter"/>
</dbReference>
<dbReference type="Pfam" id="PF00644">
    <property type="entry name" value="PARP"/>
    <property type="match status" value="1"/>
</dbReference>
<keyword evidence="3" id="KW-0548">Nucleotidyltransferase</keyword>
<dbReference type="SUPFAM" id="SSF142921">
    <property type="entry name" value="WGR domain-like"/>
    <property type="match status" value="1"/>
</dbReference>
<evidence type="ECO:0000256" key="4">
    <source>
        <dbReference type="ARBA" id="ARBA00023027"/>
    </source>
</evidence>
<dbReference type="GO" id="GO:0070212">
    <property type="term" value="P:protein poly-ADP-ribosylation"/>
    <property type="evidence" value="ECO:0007669"/>
    <property type="project" value="TreeGrafter"/>
</dbReference>
<reference evidence="8" key="1">
    <citation type="journal article" date="2019" name="MBio">
        <title>Virus Genomes from Deep Sea Sediments Expand the Ocean Megavirome and Support Independent Origins of Viral Gigantism.</title>
        <authorList>
            <person name="Backstrom D."/>
            <person name="Yutin N."/>
            <person name="Jorgensen S.L."/>
            <person name="Dharamshi J."/>
            <person name="Homa F."/>
            <person name="Zaremba-Niedwiedzka K."/>
            <person name="Spang A."/>
            <person name="Wolf Y.I."/>
            <person name="Koonin E.V."/>
            <person name="Ettema T.J."/>
        </authorList>
    </citation>
    <scope>NUCLEOTIDE SEQUENCE</scope>
</reference>
<protein>
    <submittedName>
        <fullName evidence="8">PolyADP-ribose polymerase</fullName>
    </submittedName>
</protein>
<evidence type="ECO:0000256" key="3">
    <source>
        <dbReference type="ARBA" id="ARBA00022695"/>
    </source>
</evidence>
<sequence>MADILDKYCNLGGASICKDSTGIYSCTLNQTNIGNNNNKFYIIQVVEDRSGVFYVYSRYGRVGERGIPQEKRIGSEDFSKALTIKEFKKRFRSKTGNVWGVPFVHKPGKYMLMEMEEPEVEEKDVDITETKLNPKVADVISLIGDKKTMQQTMQSMDVDTKKLPLGKISKQQIDKGFQTLEMLKKFIHPNKKSIRMATKDPNAVIAAHIDHYSSQFWTLIPYACGRNRPPLIDTDKKLEYYAELLEVLKNIQIATKILSISHNLDEIYDSLGISLAPVKETTKAFQVVNRYITNTHASTHNYKLELLEVFSIGKPSQDEKDVDGSFKKASDHRLLIHGSRMANFMGILSEGLRVPKSSQVSNGSVLGRGIYFADSISKSFNYCYAYNTNDIGFIILCEAALGSKPHGVYQATHDDQPGKEYTSRIARGCSAPESTEILNIKKTKVTVPTGKLTRDPECTISGFLYNEYVIFDTNLYRFRYLLKIKSSS</sequence>
<dbReference type="SUPFAM" id="SSF56399">
    <property type="entry name" value="ADP-ribosylation"/>
    <property type="match status" value="1"/>
</dbReference>
<dbReference type="Gene3D" id="1.20.142.10">
    <property type="entry name" value="Poly(ADP-ribose) polymerase, regulatory domain"/>
    <property type="match status" value="1"/>
</dbReference>
<dbReference type="PANTHER" id="PTHR10459:SF66">
    <property type="entry name" value="PROTEIN MONO-ADP-RIBOSYLTRANSFERASE PARP3"/>
    <property type="match status" value="1"/>
</dbReference>
<name>A0A481YQH3_9VIRU</name>
<feature type="domain" description="PARP alpha-helical" evidence="6">
    <location>
        <begin position="129"/>
        <end position="259"/>
    </location>
</feature>
<evidence type="ECO:0000259" key="7">
    <source>
        <dbReference type="PROSITE" id="PS51977"/>
    </source>
</evidence>
<dbReference type="InterPro" id="IPR050800">
    <property type="entry name" value="ARTD/PARP"/>
</dbReference>
<dbReference type="Pfam" id="PF05406">
    <property type="entry name" value="WGR"/>
    <property type="match status" value="1"/>
</dbReference>
<dbReference type="Gene3D" id="3.90.228.10">
    <property type="match status" value="1"/>
</dbReference>
<dbReference type="GO" id="GO:1990404">
    <property type="term" value="F:NAD+-protein mono-ADP-ribosyltransferase activity"/>
    <property type="evidence" value="ECO:0007669"/>
    <property type="project" value="TreeGrafter"/>
</dbReference>
<dbReference type="InterPro" id="IPR012317">
    <property type="entry name" value="Poly(ADP-ribose)pol_cat_dom"/>
</dbReference>
<dbReference type="InterPro" id="IPR008893">
    <property type="entry name" value="WGR_domain"/>
</dbReference>
<dbReference type="PANTHER" id="PTHR10459">
    <property type="entry name" value="DNA LIGASE"/>
    <property type="match status" value="1"/>
</dbReference>
<dbReference type="GO" id="GO:0016779">
    <property type="term" value="F:nucleotidyltransferase activity"/>
    <property type="evidence" value="ECO:0007669"/>
    <property type="project" value="UniProtKB-KW"/>
</dbReference>
<keyword evidence="1" id="KW-0328">Glycosyltransferase</keyword>
<proteinExistence type="predicted"/>
<dbReference type="SMART" id="SM00773">
    <property type="entry name" value="WGR"/>
    <property type="match status" value="1"/>
</dbReference>
<evidence type="ECO:0000259" key="6">
    <source>
        <dbReference type="PROSITE" id="PS51060"/>
    </source>
</evidence>
<keyword evidence="4" id="KW-0520">NAD</keyword>
<organism evidence="8">
    <name type="scientific">Marseillevirus LCMAC101</name>
    <dbReference type="NCBI Taxonomy" id="2506602"/>
    <lineage>
        <taxon>Viruses</taxon>
        <taxon>Varidnaviria</taxon>
        <taxon>Bamfordvirae</taxon>
        <taxon>Nucleocytoviricota</taxon>
        <taxon>Megaviricetes</taxon>
        <taxon>Pimascovirales</taxon>
        <taxon>Pimascovirales incertae sedis</taxon>
        <taxon>Marseilleviridae</taxon>
    </lineage>
</organism>
<dbReference type="Pfam" id="PF02877">
    <property type="entry name" value="PARP_reg"/>
    <property type="match status" value="1"/>
</dbReference>
<gene>
    <name evidence="8" type="ORF">LCMAC101_00150</name>
</gene>
<dbReference type="PROSITE" id="PS51059">
    <property type="entry name" value="PARP_CATALYTIC"/>
    <property type="match status" value="1"/>
</dbReference>
<dbReference type="PROSITE" id="PS51977">
    <property type="entry name" value="WGR"/>
    <property type="match status" value="1"/>
</dbReference>
<dbReference type="EMBL" id="MK500327">
    <property type="protein sequence ID" value="QBK85428.1"/>
    <property type="molecule type" value="Genomic_DNA"/>
</dbReference>
<feature type="domain" description="PARP catalytic" evidence="5">
    <location>
        <begin position="262"/>
        <end position="488"/>
    </location>
</feature>
<keyword evidence="2" id="KW-0808">Transferase</keyword>
<dbReference type="SUPFAM" id="SSF47587">
    <property type="entry name" value="Domain of poly(ADP-ribose) polymerase"/>
    <property type="match status" value="1"/>
</dbReference>